<keyword evidence="6" id="KW-0735">Signal-anchor</keyword>
<dbReference type="FunFam" id="3.90.550.50:FF:000001">
    <property type="entry name" value="Hexosyltransferase"/>
    <property type="match status" value="1"/>
</dbReference>
<dbReference type="Gene3D" id="3.90.550.50">
    <property type="match status" value="1"/>
</dbReference>
<evidence type="ECO:0000256" key="8">
    <source>
        <dbReference type="ARBA" id="ARBA00023034"/>
    </source>
</evidence>
<dbReference type="EC" id="2.4.1.-" evidence="11"/>
<dbReference type="GO" id="GO:0006493">
    <property type="term" value="P:protein O-linked glycosylation"/>
    <property type="evidence" value="ECO:0007669"/>
    <property type="project" value="TreeGrafter"/>
</dbReference>
<organism evidence="12 13">
    <name type="scientific">Lymnaea stagnalis</name>
    <name type="common">Great pond snail</name>
    <name type="synonym">Helix stagnalis</name>
    <dbReference type="NCBI Taxonomy" id="6523"/>
    <lineage>
        <taxon>Eukaryota</taxon>
        <taxon>Metazoa</taxon>
        <taxon>Spiralia</taxon>
        <taxon>Lophotrochozoa</taxon>
        <taxon>Mollusca</taxon>
        <taxon>Gastropoda</taxon>
        <taxon>Heterobranchia</taxon>
        <taxon>Euthyneura</taxon>
        <taxon>Panpulmonata</taxon>
        <taxon>Hygrophila</taxon>
        <taxon>Lymnaeoidea</taxon>
        <taxon>Lymnaeidae</taxon>
        <taxon>Lymnaea</taxon>
    </lineage>
</organism>
<dbReference type="Proteomes" id="UP001497497">
    <property type="component" value="Unassembled WGS sequence"/>
</dbReference>
<evidence type="ECO:0000256" key="11">
    <source>
        <dbReference type="RuleBase" id="RU363063"/>
    </source>
</evidence>
<dbReference type="GO" id="GO:0000139">
    <property type="term" value="C:Golgi membrane"/>
    <property type="evidence" value="ECO:0007669"/>
    <property type="project" value="UniProtKB-SubCell"/>
</dbReference>
<comment type="similarity">
    <text evidence="2 11">Belongs to the glycosyltransferase 31 family.</text>
</comment>
<dbReference type="PANTHER" id="PTHR11214:SF364">
    <property type="entry name" value="HEXOSYLTRANSFERASE"/>
    <property type="match status" value="1"/>
</dbReference>
<proteinExistence type="inferred from homology"/>
<keyword evidence="9" id="KW-0472">Membrane</keyword>
<evidence type="ECO:0000256" key="4">
    <source>
        <dbReference type="ARBA" id="ARBA00022679"/>
    </source>
</evidence>
<accession>A0AAV2H5W1</accession>
<evidence type="ECO:0000313" key="12">
    <source>
        <dbReference type="EMBL" id="CAL1529102.1"/>
    </source>
</evidence>
<protein>
    <recommendedName>
        <fullName evidence="11">Hexosyltransferase</fullName>
        <ecNumber evidence="11">2.4.1.-</ecNumber>
    </recommendedName>
</protein>
<evidence type="ECO:0000256" key="5">
    <source>
        <dbReference type="ARBA" id="ARBA00022692"/>
    </source>
</evidence>
<dbReference type="Pfam" id="PF01762">
    <property type="entry name" value="Galactosyl_T"/>
    <property type="match status" value="1"/>
</dbReference>
<keyword evidence="5" id="KW-0812">Transmembrane</keyword>
<keyword evidence="10" id="KW-0325">Glycoprotein</keyword>
<evidence type="ECO:0000313" key="13">
    <source>
        <dbReference type="Proteomes" id="UP001497497"/>
    </source>
</evidence>
<evidence type="ECO:0000256" key="10">
    <source>
        <dbReference type="ARBA" id="ARBA00023180"/>
    </source>
</evidence>
<dbReference type="AlphaFoldDB" id="A0AAV2H5W1"/>
<evidence type="ECO:0000256" key="6">
    <source>
        <dbReference type="ARBA" id="ARBA00022968"/>
    </source>
</evidence>
<reference evidence="12 13" key="1">
    <citation type="submission" date="2024-04" db="EMBL/GenBank/DDBJ databases">
        <authorList>
            <consortium name="Genoscope - CEA"/>
            <person name="William W."/>
        </authorList>
    </citation>
    <scope>NUCLEOTIDE SEQUENCE [LARGE SCALE GENOMIC DNA]</scope>
</reference>
<keyword evidence="3 11" id="KW-0328">Glycosyltransferase</keyword>
<evidence type="ECO:0000256" key="3">
    <source>
        <dbReference type="ARBA" id="ARBA00022676"/>
    </source>
</evidence>
<evidence type="ECO:0000256" key="7">
    <source>
        <dbReference type="ARBA" id="ARBA00022989"/>
    </source>
</evidence>
<evidence type="ECO:0000256" key="2">
    <source>
        <dbReference type="ARBA" id="ARBA00008661"/>
    </source>
</evidence>
<comment type="caution">
    <text evidence="12">The sequence shown here is derived from an EMBL/GenBank/DDBJ whole genome shotgun (WGS) entry which is preliminary data.</text>
</comment>
<dbReference type="EMBL" id="CAXITT010000042">
    <property type="protein sequence ID" value="CAL1529102.1"/>
    <property type="molecule type" value="Genomic_DNA"/>
</dbReference>
<dbReference type="PANTHER" id="PTHR11214">
    <property type="entry name" value="BETA-1,3-N-ACETYLGLUCOSAMINYLTRANSFERASE"/>
    <property type="match status" value="1"/>
</dbReference>
<comment type="subcellular location">
    <subcellularLocation>
        <location evidence="1 11">Golgi apparatus membrane</location>
        <topology evidence="1 11">Single-pass type II membrane protein</topology>
    </subcellularLocation>
</comment>
<gene>
    <name evidence="12" type="ORF">GSLYS_00003257001</name>
</gene>
<name>A0AAV2H5W1_LYMST</name>
<dbReference type="InterPro" id="IPR002659">
    <property type="entry name" value="Glyco_trans_31"/>
</dbReference>
<keyword evidence="8 11" id="KW-0333">Golgi apparatus</keyword>
<dbReference type="GO" id="GO:0016758">
    <property type="term" value="F:hexosyltransferase activity"/>
    <property type="evidence" value="ECO:0007669"/>
    <property type="project" value="InterPro"/>
</dbReference>
<sequence>MFPRPSRFLRLVIVLAILALFFASLYIINSKDVTDYSSNAGSRLSPSDYIDSTRRLYTLHQMNIEENKENLTPIYSKWVQAYSSGTHNVEQRPGTNPTFSKAFVEMNMQTKERKVSLHKFTYIHNPSGLCARNTVRYLVYVHSSATNLKKRQAVRQTWGHPKILSLYNASMVFLLGNVPDRTLQSLVDWEAAQYGDIVQVDFQDSYRNLTHKGVAGLKWAATFCNTSEFLLKTDDDILLDIVSFIDDLQRRILPKRGSATKLVLCNLWTRMKVIRDPRSKWYISKEEFPGEYFPAYCSGSAFLLSAELAPALYLASLDTPFFWVDDYYITGLLVNKLKIEHTRYNQAYLLNSNIAEEKLKNNSRDLTVFHIKKLGLFIKLWPFILQRHKGMNEYIQFLSISRENFNSTISTNDTGGERQVISSNLKPNENILIKTSSHPPSDVGSSNLFVLDGYKSVH</sequence>
<evidence type="ECO:0000256" key="9">
    <source>
        <dbReference type="ARBA" id="ARBA00023136"/>
    </source>
</evidence>
<keyword evidence="13" id="KW-1185">Reference proteome</keyword>
<evidence type="ECO:0000256" key="1">
    <source>
        <dbReference type="ARBA" id="ARBA00004323"/>
    </source>
</evidence>
<keyword evidence="4" id="KW-0808">Transferase</keyword>
<keyword evidence="7" id="KW-1133">Transmembrane helix</keyword>